<accession>A0A820K4W7</accession>
<dbReference type="InterPro" id="IPR050598">
    <property type="entry name" value="AminoAcid_Transporter"/>
</dbReference>
<evidence type="ECO:0000313" key="7">
    <source>
        <dbReference type="Proteomes" id="UP000663868"/>
    </source>
</evidence>
<organism evidence="6 7">
    <name type="scientific">Adineta steineri</name>
    <dbReference type="NCBI Taxonomy" id="433720"/>
    <lineage>
        <taxon>Eukaryota</taxon>
        <taxon>Metazoa</taxon>
        <taxon>Spiralia</taxon>
        <taxon>Gnathifera</taxon>
        <taxon>Rotifera</taxon>
        <taxon>Eurotatoria</taxon>
        <taxon>Bdelloidea</taxon>
        <taxon>Adinetida</taxon>
        <taxon>Adinetidae</taxon>
        <taxon>Adineta</taxon>
    </lineage>
</organism>
<evidence type="ECO:0008006" key="8">
    <source>
        <dbReference type="Google" id="ProtNLM"/>
    </source>
</evidence>
<dbReference type="Pfam" id="PF13520">
    <property type="entry name" value="AA_permease_2"/>
    <property type="match status" value="1"/>
</dbReference>
<gene>
    <name evidence="6" type="ORF">KXQ929_LOCUS47444</name>
</gene>
<proteinExistence type="predicted"/>
<feature type="non-terminal residue" evidence="6">
    <location>
        <position position="1"/>
    </location>
</feature>
<name>A0A820K4W7_9BILA</name>
<feature type="transmembrane region" description="Helical" evidence="5">
    <location>
        <begin position="17"/>
        <end position="38"/>
    </location>
</feature>
<comment type="caution">
    <text evidence="6">The sequence shown here is derived from an EMBL/GenBank/DDBJ whole genome shotgun (WGS) entry which is preliminary data.</text>
</comment>
<comment type="subcellular location">
    <subcellularLocation>
        <location evidence="1">Membrane</location>
        <topology evidence="1">Multi-pass membrane protein</topology>
    </subcellularLocation>
</comment>
<protein>
    <recommendedName>
        <fullName evidence="8">B(0,+)-type amino acid transporter 1</fullName>
    </recommendedName>
</protein>
<evidence type="ECO:0000256" key="5">
    <source>
        <dbReference type="SAM" id="Phobius"/>
    </source>
</evidence>
<keyword evidence="2 5" id="KW-0812">Transmembrane</keyword>
<dbReference type="GO" id="GO:0016020">
    <property type="term" value="C:membrane"/>
    <property type="evidence" value="ECO:0007669"/>
    <property type="project" value="UniProtKB-SubCell"/>
</dbReference>
<dbReference type="AlphaFoldDB" id="A0A820K4W7"/>
<evidence type="ECO:0000256" key="1">
    <source>
        <dbReference type="ARBA" id="ARBA00004141"/>
    </source>
</evidence>
<evidence type="ECO:0000256" key="4">
    <source>
        <dbReference type="ARBA" id="ARBA00023136"/>
    </source>
</evidence>
<dbReference type="Proteomes" id="UP000663868">
    <property type="component" value="Unassembled WGS sequence"/>
</dbReference>
<dbReference type="InterPro" id="IPR002293">
    <property type="entry name" value="AA/rel_permease1"/>
</dbReference>
<feature type="transmembrane region" description="Helical" evidence="5">
    <location>
        <begin position="50"/>
        <end position="71"/>
    </location>
</feature>
<feature type="non-terminal residue" evidence="6">
    <location>
        <position position="195"/>
    </location>
</feature>
<dbReference type="EMBL" id="CAJOBB010017145">
    <property type="protein sequence ID" value="CAF4336019.1"/>
    <property type="molecule type" value="Genomic_DNA"/>
</dbReference>
<keyword evidence="3 5" id="KW-1133">Transmembrane helix</keyword>
<evidence type="ECO:0000313" key="6">
    <source>
        <dbReference type="EMBL" id="CAF4336019.1"/>
    </source>
</evidence>
<reference evidence="6" key="1">
    <citation type="submission" date="2021-02" db="EMBL/GenBank/DDBJ databases">
        <authorList>
            <person name="Nowell W R."/>
        </authorList>
    </citation>
    <scope>NUCLEOTIDE SEQUENCE</scope>
</reference>
<sequence>LININSISVSAANRLNIIFVICKVSTVAIVIIAGLVRIGQGHTQNLQNGFVGTTNKPLGVALAFYSGLWAYDGWNSLNSVTEELKNPKRNLWLSIVLALPSVMILYLLTNISYFTVMNKAALLSSNAVAVTWGEAVLGPAVRILPILISISALGSANGSLFGAARYCMVSAQYGYLPEVFACIHARRLTPVSGVV</sequence>
<dbReference type="PANTHER" id="PTHR11785">
    <property type="entry name" value="AMINO ACID TRANSPORTER"/>
    <property type="match status" value="1"/>
</dbReference>
<dbReference type="Gene3D" id="1.20.1740.10">
    <property type="entry name" value="Amino acid/polyamine transporter I"/>
    <property type="match status" value="1"/>
</dbReference>
<feature type="transmembrane region" description="Helical" evidence="5">
    <location>
        <begin position="91"/>
        <end position="109"/>
    </location>
</feature>
<dbReference type="PANTHER" id="PTHR11785:SF512">
    <property type="entry name" value="SOBREMESA, ISOFORM B"/>
    <property type="match status" value="1"/>
</dbReference>
<keyword evidence="4 5" id="KW-0472">Membrane</keyword>
<evidence type="ECO:0000256" key="3">
    <source>
        <dbReference type="ARBA" id="ARBA00022989"/>
    </source>
</evidence>
<dbReference type="GO" id="GO:0015179">
    <property type="term" value="F:L-amino acid transmembrane transporter activity"/>
    <property type="evidence" value="ECO:0007669"/>
    <property type="project" value="TreeGrafter"/>
</dbReference>
<evidence type="ECO:0000256" key="2">
    <source>
        <dbReference type="ARBA" id="ARBA00022692"/>
    </source>
</evidence>